<feature type="domain" description="AAA+ ATPase" evidence="3">
    <location>
        <begin position="201"/>
        <end position="376"/>
    </location>
</feature>
<evidence type="ECO:0000259" key="3">
    <source>
        <dbReference type="SMART" id="SM00382"/>
    </source>
</evidence>
<organism evidence="4 5">
    <name type="scientific">Kwoniella mangroviensis CBS 10435</name>
    <dbReference type="NCBI Taxonomy" id="1331196"/>
    <lineage>
        <taxon>Eukaryota</taxon>
        <taxon>Fungi</taxon>
        <taxon>Dikarya</taxon>
        <taxon>Basidiomycota</taxon>
        <taxon>Agaricomycotina</taxon>
        <taxon>Tremellomycetes</taxon>
        <taxon>Tremellales</taxon>
        <taxon>Cryptococcaceae</taxon>
        <taxon>Kwoniella</taxon>
    </lineage>
</organism>
<evidence type="ECO:0000313" key="5">
    <source>
        <dbReference type="Proteomes" id="UP000092583"/>
    </source>
</evidence>
<evidence type="ECO:0000313" key="4">
    <source>
        <dbReference type="EMBL" id="OCF55749.1"/>
    </source>
</evidence>
<name>A0A1B9IJ92_9TREE</name>
<dbReference type="AlphaFoldDB" id="A0A1B9IJ92"/>
<dbReference type="Gene3D" id="3.40.50.300">
    <property type="entry name" value="P-loop containing nucleotide triphosphate hydrolases"/>
    <property type="match status" value="1"/>
</dbReference>
<feature type="region of interest" description="Disordered" evidence="2">
    <location>
        <begin position="503"/>
        <end position="576"/>
    </location>
</feature>
<dbReference type="SUPFAM" id="SSF52540">
    <property type="entry name" value="P-loop containing nucleoside triphosphate hydrolases"/>
    <property type="match status" value="1"/>
</dbReference>
<reference evidence="4 5" key="1">
    <citation type="submission" date="2013-07" db="EMBL/GenBank/DDBJ databases">
        <title>The Genome Sequence of Kwoniella mangroviensis CBS10435.</title>
        <authorList>
            <consortium name="The Broad Institute Genome Sequencing Platform"/>
            <person name="Cuomo C."/>
            <person name="Litvintseva A."/>
            <person name="Chen Y."/>
            <person name="Heitman J."/>
            <person name="Sun S."/>
            <person name="Springer D."/>
            <person name="Dromer F."/>
            <person name="Young S.K."/>
            <person name="Zeng Q."/>
            <person name="Gargeya S."/>
            <person name="Fitzgerald M."/>
            <person name="Abouelleil A."/>
            <person name="Alvarado L."/>
            <person name="Berlin A.M."/>
            <person name="Chapman S.B."/>
            <person name="Dewar J."/>
            <person name="Goldberg J."/>
            <person name="Griggs A."/>
            <person name="Gujja S."/>
            <person name="Hansen M."/>
            <person name="Howarth C."/>
            <person name="Imamovic A."/>
            <person name="Larimer J."/>
            <person name="McCowan C."/>
            <person name="Murphy C."/>
            <person name="Pearson M."/>
            <person name="Priest M."/>
            <person name="Roberts A."/>
            <person name="Saif S."/>
            <person name="Shea T."/>
            <person name="Sykes S."/>
            <person name="Wortman J."/>
            <person name="Nusbaum C."/>
            <person name="Birren B."/>
        </authorList>
    </citation>
    <scope>NUCLEOTIDE SEQUENCE [LARGE SCALE GENOMIC DNA]</scope>
    <source>
        <strain evidence="4 5">CBS 10435</strain>
    </source>
</reference>
<keyword evidence="5" id="KW-1185">Reference proteome</keyword>
<evidence type="ECO:0000256" key="1">
    <source>
        <dbReference type="ARBA" id="ARBA00007448"/>
    </source>
</evidence>
<feature type="compositionally biased region" description="Polar residues" evidence="2">
    <location>
        <begin position="566"/>
        <end position="576"/>
    </location>
</feature>
<comment type="similarity">
    <text evidence="1">Belongs to the AAA ATPase family. BCS1 subfamily.</text>
</comment>
<reference evidence="5" key="2">
    <citation type="submission" date="2013-12" db="EMBL/GenBank/DDBJ databases">
        <title>Evolution of pathogenesis and genome organization in the Tremellales.</title>
        <authorList>
            <person name="Cuomo C."/>
            <person name="Litvintseva A."/>
            <person name="Heitman J."/>
            <person name="Chen Y."/>
            <person name="Sun S."/>
            <person name="Springer D."/>
            <person name="Dromer F."/>
            <person name="Young S."/>
            <person name="Zeng Q."/>
            <person name="Chapman S."/>
            <person name="Gujja S."/>
            <person name="Saif S."/>
            <person name="Birren B."/>
        </authorList>
    </citation>
    <scope>NUCLEOTIDE SEQUENCE [LARGE SCALE GENOMIC DNA]</scope>
    <source>
        <strain evidence="5">CBS 10435</strain>
    </source>
</reference>
<dbReference type="Pfam" id="PF00004">
    <property type="entry name" value="AAA"/>
    <property type="match status" value="2"/>
</dbReference>
<proteinExistence type="inferred from homology"/>
<dbReference type="EMBL" id="KI669465">
    <property type="protein sequence ID" value="OCF55749.1"/>
    <property type="molecule type" value="Genomic_DNA"/>
</dbReference>
<evidence type="ECO:0000256" key="2">
    <source>
        <dbReference type="SAM" id="MobiDB-lite"/>
    </source>
</evidence>
<dbReference type="InterPro" id="IPR003959">
    <property type="entry name" value="ATPase_AAA_core"/>
</dbReference>
<dbReference type="STRING" id="1331196.A0A1B9IJ92"/>
<protein>
    <recommendedName>
        <fullName evidence="3">AAA+ ATPase domain-containing protein</fullName>
    </recommendedName>
</protein>
<feature type="compositionally biased region" description="Acidic residues" evidence="2">
    <location>
        <begin position="556"/>
        <end position="565"/>
    </location>
</feature>
<dbReference type="SMART" id="SM00382">
    <property type="entry name" value="AAA"/>
    <property type="match status" value="1"/>
</dbReference>
<dbReference type="InterPro" id="IPR003593">
    <property type="entry name" value="AAA+_ATPase"/>
</dbReference>
<dbReference type="GO" id="GO:0016887">
    <property type="term" value="F:ATP hydrolysis activity"/>
    <property type="evidence" value="ECO:0007669"/>
    <property type="project" value="InterPro"/>
</dbReference>
<accession>A0A1B9IJ92</accession>
<dbReference type="GO" id="GO:0005524">
    <property type="term" value="F:ATP binding"/>
    <property type="evidence" value="ECO:0007669"/>
    <property type="project" value="InterPro"/>
</dbReference>
<dbReference type="Proteomes" id="UP000092583">
    <property type="component" value="Unassembled WGS sequence"/>
</dbReference>
<dbReference type="InterPro" id="IPR027417">
    <property type="entry name" value="P-loop_NTPase"/>
</dbReference>
<dbReference type="InterPro" id="IPR050747">
    <property type="entry name" value="Mitochondrial_chaperone_BCS1"/>
</dbReference>
<dbReference type="PANTHER" id="PTHR23070">
    <property type="entry name" value="BCS1 AAA-TYPE ATPASE"/>
    <property type="match status" value="1"/>
</dbReference>
<gene>
    <name evidence="4" type="ORF">L486_06500</name>
</gene>
<feature type="compositionally biased region" description="Basic residues" evidence="2">
    <location>
        <begin position="510"/>
        <end position="522"/>
    </location>
</feature>
<sequence>MSSAYLQALNYSVDLLSLPQRLIYASKGQNVDALIPMATRAIVVGVLFAVVRRVINYATARISQSENGSGGGRVGIHHASWEKKEVIGQVLPTYQHPIRMRHNGNYLWVTRRINGFAGSRSIEHFRIQDSFFAKEERELLIFHAKRINPSWQNPVSRLGRPWPSVILPGQMKGKLLRDVERFMSDKETRWYASGPLLGIPHRRGYLLYGSPGSGKPTLVTAIASKLDLNIYVMNPAQRGMDDAKLARLFRDCPSKSVILIEDIDCIFPRGRNYHIHSSEVDDEDGQGEGTIEEEVYEAELEPQTAIAAVGGGGGRGKHDLAPSTVTMSGLLNAIDGVWSQEGCVLVATTNHPNRLDSALSRAGRFDVKLEFGYAIAQQVREMYLHFYPLEDFQDSSSPTSWQAGPKDQDEKTTKIKNSEKVQADNEDNQYLSKINKNLKIWRINLLRAFSMISIFKISSLRFEHPTRWMVIMVIRRQNRPGDPFSACDNQNIEKWLEDEKAVKADESARMKRSHTKTSKSKSKSVQEEKKKKKDDEDERGDINEKVKIDPGQGNDDKEDIVETNDENNSGNEVKSD</sequence>
<dbReference type="OrthoDB" id="10251412at2759"/>
<feature type="compositionally biased region" description="Basic and acidic residues" evidence="2">
    <location>
        <begin position="406"/>
        <end position="415"/>
    </location>
</feature>
<feature type="region of interest" description="Disordered" evidence="2">
    <location>
        <begin position="396"/>
        <end position="415"/>
    </location>
</feature>